<name>A0ACB8UF35_9APHY</name>
<dbReference type="EMBL" id="MU274903">
    <property type="protein sequence ID" value="KAI0092858.1"/>
    <property type="molecule type" value="Genomic_DNA"/>
</dbReference>
<gene>
    <name evidence="1" type="ORF">BDY19DRAFT_926769</name>
</gene>
<evidence type="ECO:0000313" key="1">
    <source>
        <dbReference type="EMBL" id="KAI0092858.1"/>
    </source>
</evidence>
<protein>
    <submittedName>
        <fullName evidence="1">Haloacid dehalogenase-like hydrolase domain-containing protein 2</fullName>
    </submittedName>
</protein>
<accession>A0ACB8UF35</accession>
<comment type="caution">
    <text evidence="1">The sequence shown here is derived from an EMBL/GenBank/DDBJ whole genome shotgun (WGS) entry which is preliminary data.</text>
</comment>
<dbReference type="Proteomes" id="UP001055072">
    <property type="component" value="Unassembled WGS sequence"/>
</dbReference>
<evidence type="ECO:0000313" key="2">
    <source>
        <dbReference type="Proteomes" id="UP001055072"/>
    </source>
</evidence>
<sequence>MATGPRPPIRALLIDLSGTLHVGSTPTPHAVDALSQLRRHNEQCAAQKIPFRFCSNTSKEGRIHLENRLRNMGFELQDTRGLGETGSGREMWTSLGALSSHLRRRGLVRPFCLLEPSSKDEVLSGLGEANAADTTDYDSVVVGLAPSLFTYEHLNTAFRVLLGHKPLIATHRAKYIRSASSSANDSLSLGPGPFVAALENAASVQAEVVGKPSRTFFEAVIDSFDDAEFSTNASASKGEKIVIVGDDIETDLGGGAVEIGLWRVLVKTGKYREGDEHRQGITPPDEVWDTFADFVDSLLGNGRAA</sequence>
<proteinExistence type="predicted"/>
<organism evidence="1 2">
    <name type="scientific">Irpex rosettiformis</name>
    <dbReference type="NCBI Taxonomy" id="378272"/>
    <lineage>
        <taxon>Eukaryota</taxon>
        <taxon>Fungi</taxon>
        <taxon>Dikarya</taxon>
        <taxon>Basidiomycota</taxon>
        <taxon>Agaricomycotina</taxon>
        <taxon>Agaricomycetes</taxon>
        <taxon>Polyporales</taxon>
        <taxon>Irpicaceae</taxon>
        <taxon>Irpex</taxon>
    </lineage>
</organism>
<reference evidence="1" key="1">
    <citation type="journal article" date="2021" name="Environ. Microbiol.">
        <title>Gene family expansions and transcriptome signatures uncover fungal adaptations to wood decay.</title>
        <authorList>
            <person name="Hage H."/>
            <person name="Miyauchi S."/>
            <person name="Viragh M."/>
            <person name="Drula E."/>
            <person name="Min B."/>
            <person name="Chaduli D."/>
            <person name="Navarro D."/>
            <person name="Favel A."/>
            <person name="Norest M."/>
            <person name="Lesage-Meessen L."/>
            <person name="Balint B."/>
            <person name="Merenyi Z."/>
            <person name="de Eugenio L."/>
            <person name="Morin E."/>
            <person name="Martinez A.T."/>
            <person name="Baldrian P."/>
            <person name="Stursova M."/>
            <person name="Martinez M.J."/>
            <person name="Novotny C."/>
            <person name="Magnuson J.K."/>
            <person name="Spatafora J.W."/>
            <person name="Maurice S."/>
            <person name="Pangilinan J."/>
            <person name="Andreopoulos W."/>
            <person name="LaButti K."/>
            <person name="Hundley H."/>
            <person name="Na H."/>
            <person name="Kuo A."/>
            <person name="Barry K."/>
            <person name="Lipzen A."/>
            <person name="Henrissat B."/>
            <person name="Riley R."/>
            <person name="Ahrendt S."/>
            <person name="Nagy L.G."/>
            <person name="Grigoriev I.V."/>
            <person name="Martin F."/>
            <person name="Rosso M.N."/>
        </authorList>
    </citation>
    <scope>NUCLEOTIDE SEQUENCE</scope>
    <source>
        <strain evidence="1">CBS 384.51</strain>
    </source>
</reference>
<keyword evidence="2" id="KW-1185">Reference proteome</keyword>